<keyword evidence="4" id="KW-1185">Reference proteome</keyword>
<dbReference type="SMART" id="SM00858">
    <property type="entry name" value="SAF"/>
    <property type="match status" value="1"/>
</dbReference>
<dbReference type="KEGG" id="thao:NI17_010425"/>
<feature type="domain" description="SAF" evidence="2">
    <location>
        <begin position="62"/>
        <end position="125"/>
    </location>
</feature>
<dbReference type="AlphaFoldDB" id="A0AA97M021"/>
<evidence type="ECO:0000313" key="4">
    <source>
        <dbReference type="Proteomes" id="UP000265719"/>
    </source>
</evidence>
<evidence type="ECO:0000259" key="2">
    <source>
        <dbReference type="SMART" id="SM00858"/>
    </source>
</evidence>
<dbReference type="Pfam" id="PF08666">
    <property type="entry name" value="SAF"/>
    <property type="match status" value="1"/>
</dbReference>
<accession>A0AA97M021</accession>
<organism evidence="3 4">
    <name type="scientific">Thermobifida halotolerans</name>
    <dbReference type="NCBI Taxonomy" id="483545"/>
    <lineage>
        <taxon>Bacteria</taxon>
        <taxon>Bacillati</taxon>
        <taxon>Actinomycetota</taxon>
        <taxon>Actinomycetes</taxon>
        <taxon>Streptosporangiales</taxon>
        <taxon>Nocardiopsidaceae</taxon>
        <taxon>Thermobifida</taxon>
    </lineage>
</organism>
<proteinExistence type="predicted"/>
<reference evidence="3" key="1">
    <citation type="submission" date="2020-10" db="EMBL/GenBank/DDBJ databases">
        <title>De novo genome project of the cellulose decomposer Thermobifida halotolerans type strain.</title>
        <authorList>
            <person name="Nagy I."/>
            <person name="Horvath B."/>
            <person name="Kukolya J."/>
            <person name="Nagy I."/>
            <person name="Orsini M."/>
        </authorList>
    </citation>
    <scope>NUCLEOTIDE SEQUENCE</scope>
    <source>
        <strain evidence="3">DSM 44931</strain>
    </source>
</reference>
<evidence type="ECO:0000313" key="3">
    <source>
        <dbReference type="EMBL" id="UOE21477.1"/>
    </source>
</evidence>
<keyword evidence="1" id="KW-0472">Membrane</keyword>
<dbReference type="CDD" id="cd11614">
    <property type="entry name" value="SAF_CpaB_FlgA_like"/>
    <property type="match status" value="1"/>
</dbReference>
<dbReference type="EMBL" id="CP063196">
    <property type="protein sequence ID" value="UOE21477.1"/>
    <property type="molecule type" value="Genomic_DNA"/>
</dbReference>
<evidence type="ECO:0000256" key="1">
    <source>
        <dbReference type="SAM" id="Phobius"/>
    </source>
</evidence>
<name>A0AA97M021_9ACTN</name>
<sequence>MSVDLDTDAPDSRVFDDDIDAVPAVQPLRSRRRTGLMLGGVALIAGCGLLSALLYLGVDDREEVLALARDVPYGQRLTGQDLVAVRVALDPAVEAVPADSLTDVIGTPVAAELHQGQLLPPASLHGDADPATGRQLVAVPLRAAQFPVRGLRSGDRVDIVSTPAAGGEAPSAPPPVISARVVRVGEADLDGTRVVDVEVAATDGAALAARVATGNIAVVVNPAEAG</sequence>
<gene>
    <name evidence="3" type="ORF">NI17_010425</name>
</gene>
<feature type="transmembrane region" description="Helical" evidence="1">
    <location>
        <begin position="36"/>
        <end position="58"/>
    </location>
</feature>
<dbReference type="Proteomes" id="UP000265719">
    <property type="component" value="Chromosome"/>
</dbReference>
<dbReference type="RefSeq" id="WP_084012814.1">
    <property type="nucleotide sequence ID" value="NZ_CP063196.1"/>
</dbReference>
<protein>
    <recommendedName>
        <fullName evidence="2">SAF domain-containing protein</fullName>
    </recommendedName>
</protein>
<keyword evidence="1" id="KW-1133">Transmembrane helix</keyword>
<dbReference type="InterPro" id="IPR013974">
    <property type="entry name" value="SAF"/>
</dbReference>
<keyword evidence="1" id="KW-0812">Transmembrane</keyword>